<dbReference type="Pfam" id="PF00490">
    <property type="entry name" value="ALAD"/>
    <property type="match status" value="1"/>
</dbReference>
<dbReference type="PIRSF" id="PIRSF001415">
    <property type="entry name" value="Porphbilin_synth"/>
    <property type="match status" value="1"/>
</dbReference>
<dbReference type="KEGG" id="ahw:NCTC11636_01879"/>
<dbReference type="GO" id="GO:0004655">
    <property type="term" value="F:porphobilinogen synthase activity"/>
    <property type="evidence" value="ECO:0007669"/>
    <property type="project" value="UniProtKB-EC"/>
</dbReference>
<dbReference type="RefSeq" id="WP_126382883.1">
    <property type="nucleotide sequence ID" value="NZ_LR134350.1"/>
</dbReference>
<organism evidence="17 18">
    <name type="scientific">Actinomyces howellii</name>
    <dbReference type="NCBI Taxonomy" id="52771"/>
    <lineage>
        <taxon>Bacteria</taxon>
        <taxon>Bacillati</taxon>
        <taxon>Actinomycetota</taxon>
        <taxon>Actinomycetes</taxon>
        <taxon>Actinomycetales</taxon>
        <taxon>Actinomycetaceae</taxon>
        <taxon>Actinomyces</taxon>
    </lineage>
</organism>
<keyword evidence="7 14" id="KW-0456">Lyase</keyword>
<keyword evidence="13" id="KW-0479">Metal-binding</keyword>
<keyword evidence="8 14" id="KW-0627">Porphyrin biosynthesis</keyword>
<dbReference type="GO" id="GO:0005829">
    <property type="term" value="C:cytosol"/>
    <property type="evidence" value="ECO:0007669"/>
    <property type="project" value="TreeGrafter"/>
</dbReference>
<keyword evidence="13" id="KW-0460">Magnesium</keyword>
<feature type="binding site" evidence="12">
    <location>
        <position position="358"/>
    </location>
    <ligand>
        <name>5-aminolevulinate</name>
        <dbReference type="ChEBI" id="CHEBI:356416"/>
        <label>2</label>
    </ligand>
</feature>
<evidence type="ECO:0000256" key="2">
    <source>
        <dbReference type="ARBA" id="ARBA00008055"/>
    </source>
</evidence>
<evidence type="ECO:0000256" key="16">
    <source>
        <dbReference type="SAM" id="MobiDB-lite"/>
    </source>
</evidence>
<evidence type="ECO:0000256" key="12">
    <source>
        <dbReference type="PIRSR" id="PIRSR001415-2"/>
    </source>
</evidence>
<evidence type="ECO:0000313" key="18">
    <source>
        <dbReference type="Proteomes" id="UP000266895"/>
    </source>
</evidence>
<feature type="region of interest" description="Disordered" evidence="16">
    <location>
        <begin position="1"/>
        <end position="28"/>
    </location>
</feature>
<comment type="function">
    <text evidence="9">Catalyzes an early step in the biosynthesis of tetrapyrroles. Binds two molecules of 5-aminolevulinate per subunit, each at a distinct site, and catalyzes their condensation to form porphobilinogen.</text>
</comment>
<dbReference type="EMBL" id="LR134350">
    <property type="protein sequence ID" value="VEG29102.1"/>
    <property type="molecule type" value="Genomic_DNA"/>
</dbReference>
<comment type="catalytic activity">
    <reaction evidence="10 14">
        <text>2 5-aminolevulinate = porphobilinogen + 2 H2O + H(+)</text>
        <dbReference type="Rhea" id="RHEA:24064"/>
        <dbReference type="ChEBI" id="CHEBI:15377"/>
        <dbReference type="ChEBI" id="CHEBI:15378"/>
        <dbReference type="ChEBI" id="CHEBI:58126"/>
        <dbReference type="ChEBI" id="CHEBI:356416"/>
        <dbReference type="EC" id="4.2.1.24"/>
    </reaction>
</comment>
<dbReference type="PANTHER" id="PTHR11458">
    <property type="entry name" value="DELTA-AMINOLEVULINIC ACID DEHYDRATASE"/>
    <property type="match status" value="1"/>
</dbReference>
<evidence type="ECO:0000256" key="8">
    <source>
        <dbReference type="ARBA" id="ARBA00023244"/>
    </source>
</evidence>
<feature type="binding site" evidence="13">
    <location>
        <position position="278"/>
    </location>
    <ligand>
        <name>Mg(2+)</name>
        <dbReference type="ChEBI" id="CHEBI:18420"/>
    </ligand>
</feature>
<evidence type="ECO:0000256" key="9">
    <source>
        <dbReference type="ARBA" id="ARBA00025628"/>
    </source>
</evidence>
<dbReference type="AlphaFoldDB" id="A0A3S4TAL4"/>
<comment type="subunit">
    <text evidence="3 14">Homooctamer.</text>
</comment>
<evidence type="ECO:0000256" key="7">
    <source>
        <dbReference type="ARBA" id="ARBA00023239"/>
    </source>
</evidence>
<dbReference type="NCBIfam" id="NF006762">
    <property type="entry name" value="PRK09283.1"/>
    <property type="match status" value="1"/>
</dbReference>
<feature type="binding site" evidence="12">
    <location>
        <position position="319"/>
    </location>
    <ligand>
        <name>5-aminolevulinate</name>
        <dbReference type="ChEBI" id="CHEBI:356416"/>
        <label>2</label>
    </ligand>
</feature>
<dbReference type="PANTHER" id="PTHR11458:SF0">
    <property type="entry name" value="DELTA-AMINOLEVULINIC ACID DEHYDRATASE"/>
    <property type="match status" value="1"/>
</dbReference>
<dbReference type="PROSITE" id="PS00169">
    <property type="entry name" value="D_ALA_DEHYDRATASE"/>
    <property type="match status" value="1"/>
</dbReference>
<evidence type="ECO:0000256" key="4">
    <source>
        <dbReference type="ARBA" id="ARBA00012053"/>
    </source>
</evidence>
<keyword evidence="18" id="KW-1185">Reference proteome</keyword>
<name>A0A3S4TAL4_9ACTO</name>
<sequence length="371" mass="38482">MTQDNPPQNPAASAPAGGAPQPVAHSSPAAGFLAARGVPAPVPPVVRPRRGRTTSAMRGLVAQTRLAPAQLAAPVFVREGISSPVPVEAMPGVVQHTLDSLRREATACAEAGIGAIVLFGVPQKRDAVGSGAWDGEGILNRGVAAVRAEVGDALVVCTDTCLDEFTSHGHCGILREHGPRAGEVDNDATLALYQAMAVAQAEAGAHMVSPSGMMDGQVAAIRAALDATGHEDVAILAYSAKYASAYYGPFREAVRSTLRGDRLTYQQDPANRREGLREALLDVAEGADIVMVKPAGPYLDVVAEVAAASPVPVAAYQVSGEYAMVEAAAARGWIERERVVMESVLGIVRAGASTVLTYWAREIAEGIGSRP</sequence>
<dbReference type="GO" id="GO:0006782">
    <property type="term" value="P:protoporphyrinogen IX biosynthetic process"/>
    <property type="evidence" value="ECO:0007669"/>
    <property type="project" value="UniProtKB-UniPathway"/>
</dbReference>
<evidence type="ECO:0000256" key="10">
    <source>
        <dbReference type="ARBA" id="ARBA00047651"/>
    </source>
</evidence>
<feature type="compositionally biased region" description="Low complexity" evidence="16">
    <location>
        <begin position="10"/>
        <end position="24"/>
    </location>
</feature>
<dbReference type="GO" id="GO:0008270">
    <property type="term" value="F:zinc ion binding"/>
    <property type="evidence" value="ECO:0007669"/>
    <property type="project" value="TreeGrafter"/>
</dbReference>
<feature type="binding site" evidence="12">
    <location>
        <position position="262"/>
    </location>
    <ligand>
        <name>5-aminolevulinate</name>
        <dbReference type="ChEBI" id="CHEBI:356416"/>
        <label>1</label>
    </ligand>
</feature>
<reference evidence="17 18" key="1">
    <citation type="submission" date="2018-12" db="EMBL/GenBank/DDBJ databases">
        <authorList>
            <consortium name="Pathogen Informatics"/>
        </authorList>
    </citation>
    <scope>NUCLEOTIDE SEQUENCE [LARGE SCALE GENOMIC DNA]</scope>
    <source>
        <strain evidence="17 18">NCTC11636</strain>
    </source>
</reference>
<feature type="active site" description="Schiff-base intermediate with substrate" evidence="11">
    <location>
        <position position="293"/>
    </location>
</feature>
<dbReference type="PRINTS" id="PR00144">
    <property type="entry name" value="DALDHYDRTASE"/>
</dbReference>
<comment type="pathway">
    <text evidence="1">Porphyrin-containing compound metabolism; protoporphyrin-IX biosynthesis; coproporphyrinogen-III from 5-aminolevulinate: step 1/4.</text>
</comment>
<dbReference type="InterPro" id="IPR030656">
    <property type="entry name" value="ALAD_AS"/>
</dbReference>
<dbReference type="FunFam" id="3.20.20.70:FF:000019">
    <property type="entry name" value="Delta-aminolevulinic acid dehydratase"/>
    <property type="match status" value="1"/>
</dbReference>
<dbReference type="SMART" id="SM01004">
    <property type="entry name" value="ALAD"/>
    <property type="match status" value="1"/>
</dbReference>
<dbReference type="UniPathway" id="UPA00251">
    <property type="reaction ID" value="UER00318"/>
</dbReference>
<dbReference type="Proteomes" id="UP000266895">
    <property type="component" value="Chromosome"/>
</dbReference>
<evidence type="ECO:0000256" key="13">
    <source>
        <dbReference type="PIRSR" id="PIRSR001415-5"/>
    </source>
</evidence>
<proteinExistence type="inferred from homology"/>
<evidence type="ECO:0000256" key="14">
    <source>
        <dbReference type="RuleBase" id="RU000515"/>
    </source>
</evidence>
<keyword evidence="6" id="KW-0350">Heme biosynthesis</keyword>
<dbReference type="InterPro" id="IPR013785">
    <property type="entry name" value="Aldolase_TIM"/>
</dbReference>
<evidence type="ECO:0000256" key="6">
    <source>
        <dbReference type="ARBA" id="ARBA00023133"/>
    </source>
</evidence>
<dbReference type="EC" id="4.2.1.24" evidence="4 14"/>
<dbReference type="CDD" id="cd00384">
    <property type="entry name" value="ALAD_PBGS"/>
    <property type="match status" value="1"/>
</dbReference>
<feature type="active site" description="Schiff-base intermediate with substrate" evidence="11">
    <location>
        <position position="241"/>
    </location>
</feature>
<dbReference type="SUPFAM" id="SSF51569">
    <property type="entry name" value="Aldolase"/>
    <property type="match status" value="1"/>
</dbReference>
<protein>
    <recommendedName>
        <fullName evidence="5 14">Delta-aminolevulinic acid dehydratase</fullName>
        <ecNumber evidence="4 14">4.2.1.24</ecNumber>
    </recommendedName>
</protein>
<evidence type="ECO:0000256" key="3">
    <source>
        <dbReference type="ARBA" id="ARBA00011823"/>
    </source>
</evidence>
<dbReference type="Gene3D" id="3.20.20.70">
    <property type="entry name" value="Aldolase class I"/>
    <property type="match status" value="1"/>
</dbReference>
<dbReference type="InterPro" id="IPR001731">
    <property type="entry name" value="ALAD"/>
</dbReference>
<evidence type="ECO:0000256" key="11">
    <source>
        <dbReference type="PIRSR" id="PIRSR001415-1"/>
    </source>
</evidence>
<feature type="binding site" evidence="12">
    <location>
        <position position="251"/>
    </location>
    <ligand>
        <name>5-aminolevulinate</name>
        <dbReference type="ChEBI" id="CHEBI:356416"/>
        <label>1</label>
    </ligand>
</feature>
<evidence type="ECO:0000256" key="1">
    <source>
        <dbReference type="ARBA" id="ARBA00004694"/>
    </source>
</evidence>
<comment type="similarity">
    <text evidence="2 15">Belongs to the ALAD family.</text>
</comment>
<gene>
    <name evidence="17" type="primary">hemB</name>
    <name evidence="17" type="ORF">NCTC11636_01879</name>
</gene>
<evidence type="ECO:0000313" key="17">
    <source>
        <dbReference type="EMBL" id="VEG29102.1"/>
    </source>
</evidence>
<evidence type="ECO:0000256" key="15">
    <source>
        <dbReference type="RuleBase" id="RU004161"/>
    </source>
</evidence>
<evidence type="ECO:0000256" key="5">
    <source>
        <dbReference type="ARBA" id="ARBA00020771"/>
    </source>
</evidence>
<dbReference type="OrthoDB" id="9805001at2"/>
<accession>A0A3S4TAL4</accession>